<name>A0A6H1WRJ0_9BACT</name>
<evidence type="ECO:0000256" key="1">
    <source>
        <dbReference type="HAMAP-Rule" id="MF_01187"/>
    </source>
</evidence>
<dbReference type="AlphaFoldDB" id="A0A6H1WRJ0"/>
<accession>A0A6H1WRJ0</accession>
<dbReference type="InterPro" id="IPR005651">
    <property type="entry name" value="Trm112-like"/>
</dbReference>
<dbReference type="Pfam" id="PF03966">
    <property type="entry name" value="Trm112p"/>
    <property type="match status" value="1"/>
</dbReference>
<dbReference type="Gene3D" id="2.20.25.10">
    <property type="match status" value="1"/>
</dbReference>
<dbReference type="KEGG" id="tmai:FVE67_02855"/>
<dbReference type="SUPFAM" id="SSF158997">
    <property type="entry name" value="Trm112p-like"/>
    <property type="match status" value="1"/>
</dbReference>
<dbReference type="RefSeq" id="WP_168719162.1">
    <property type="nucleotide sequence ID" value="NZ_CP042909.1"/>
</dbReference>
<protein>
    <recommendedName>
        <fullName evidence="1">UPF0434 protein FVE67_02855</fullName>
    </recommendedName>
</protein>
<dbReference type="EMBL" id="CP042909">
    <property type="protein sequence ID" value="QJA05803.1"/>
    <property type="molecule type" value="Genomic_DNA"/>
</dbReference>
<comment type="similarity">
    <text evidence="1">Belongs to the UPF0434 family.</text>
</comment>
<dbReference type="Proteomes" id="UP000501253">
    <property type="component" value="Chromosome"/>
</dbReference>
<organism evidence="2 3">
    <name type="scientific">Thermosulfurimonas marina</name>
    <dbReference type="NCBI Taxonomy" id="2047767"/>
    <lineage>
        <taxon>Bacteria</taxon>
        <taxon>Pseudomonadati</taxon>
        <taxon>Thermodesulfobacteriota</taxon>
        <taxon>Thermodesulfobacteria</taxon>
        <taxon>Thermodesulfobacteriales</taxon>
        <taxon>Thermodesulfobacteriaceae</taxon>
        <taxon>Thermosulfurimonas</taxon>
    </lineage>
</organism>
<reference evidence="2 3" key="1">
    <citation type="submission" date="2019-08" db="EMBL/GenBank/DDBJ databases">
        <title>Complete genome sequence of Thermosulfurimonas marina SU872T, an anaerobic thermophilic chemolithoautotrophic bacterium isolated from a shallow marine hydrothermal vent.</title>
        <authorList>
            <person name="Allioux M."/>
            <person name="Jebbar M."/>
            <person name="Slobodkina G."/>
            <person name="Slobodkin A."/>
            <person name="Moalic Y."/>
            <person name="Frolova A."/>
            <person name="Shao Z."/>
            <person name="Alain K."/>
        </authorList>
    </citation>
    <scope>NUCLEOTIDE SEQUENCE [LARGE SCALE GENOMIC DNA]</scope>
    <source>
        <strain evidence="2 3">SU872</strain>
    </source>
</reference>
<sequence>MGLPPELRELLACPRCKGGLEEREDPPGLICHPCGLFYEIREGIPVLLVEEARPLAEVLPDEPSPQAP</sequence>
<keyword evidence="3" id="KW-1185">Reference proteome</keyword>
<evidence type="ECO:0000313" key="3">
    <source>
        <dbReference type="Proteomes" id="UP000501253"/>
    </source>
</evidence>
<dbReference type="HAMAP" id="MF_01187">
    <property type="entry name" value="UPF0434"/>
    <property type="match status" value="1"/>
</dbReference>
<evidence type="ECO:0000313" key="2">
    <source>
        <dbReference type="EMBL" id="QJA05803.1"/>
    </source>
</evidence>
<proteinExistence type="inferred from homology"/>
<gene>
    <name evidence="2" type="ORF">FVE67_02855</name>
</gene>